<evidence type="ECO:0000313" key="2">
    <source>
        <dbReference type="EMBL" id="KAH7950716.1"/>
    </source>
</evidence>
<protein>
    <recommendedName>
        <fullName evidence="4">DDE Tnp4 domain-containing protein</fullName>
    </recommendedName>
</protein>
<dbReference type="Proteomes" id="UP000821837">
    <property type="component" value="Chromosome 5"/>
</dbReference>
<evidence type="ECO:0000256" key="1">
    <source>
        <dbReference type="SAM" id="MobiDB-lite"/>
    </source>
</evidence>
<evidence type="ECO:0000313" key="3">
    <source>
        <dbReference type="Proteomes" id="UP000821837"/>
    </source>
</evidence>
<name>A0A9D4PQM2_RHISA</name>
<dbReference type="AlphaFoldDB" id="A0A9D4PQM2"/>
<accession>A0A9D4PQM2</accession>
<organism evidence="2 3">
    <name type="scientific">Rhipicephalus sanguineus</name>
    <name type="common">Brown dog tick</name>
    <name type="synonym">Ixodes sanguineus</name>
    <dbReference type="NCBI Taxonomy" id="34632"/>
    <lineage>
        <taxon>Eukaryota</taxon>
        <taxon>Metazoa</taxon>
        <taxon>Ecdysozoa</taxon>
        <taxon>Arthropoda</taxon>
        <taxon>Chelicerata</taxon>
        <taxon>Arachnida</taxon>
        <taxon>Acari</taxon>
        <taxon>Parasitiformes</taxon>
        <taxon>Ixodida</taxon>
        <taxon>Ixodoidea</taxon>
        <taxon>Ixodidae</taxon>
        <taxon>Rhipicephalinae</taxon>
        <taxon>Rhipicephalus</taxon>
        <taxon>Rhipicephalus</taxon>
    </lineage>
</organism>
<gene>
    <name evidence="2" type="ORF">HPB52_000068</name>
</gene>
<dbReference type="EMBL" id="JABSTV010001251">
    <property type="protein sequence ID" value="KAH7950716.1"/>
    <property type="molecule type" value="Genomic_DNA"/>
</dbReference>
<reference evidence="2" key="2">
    <citation type="submission" date="2021-09" db="EMBL/GenBank/DDBJ databases">
        <authorList>
            <person name="Jia N."/>
            <person name="Wang J."/>
            <person name="Shi W."/>
            <person name="Du L."/>
            <person name="Sun Y."/>
            <person name="Zhan W."/>
            <person name="Jiang J."/>
            <person name="Wang Q."/>
            <person name="Zhang B."/>
            <person name="Ji P."/>
            <person name="Sakyi L.B."/>
            <person name="Cui X."/>
            <person name="Yuan T."/>
            <person name="Jiang B."/>
            <person name="Yang W."/>
            <person name="Lam T.T.-Y."/>
            <person name="Chang Q."/>
            <person name="Ding S."/>
            <person name="Wang X."/>
            <person name="Zhu J."/>
            <person name="Ruan X."/>
            <person name="Zhao L."/>
            <person name="Wei J."/>
            <person name="Que T."/>
            <person name="Du C."/>
            <person name="Cheng J."/>
            <person name="Dai P."/>
            <person name="Han X."/>
            <person name="Huang E."/>
            <person name="Gao Y."/>
            <person name="Liu J."/>
            <person name="Shao H."/>
            <person name="Ye R."/>
            <person name="Li L."/>
            <person name="Wei W."/>
            <person name="Wang X."/>
            <person name="Wang C."/>
            <person name="Huo Q."/>
            <person name="Li W."/>
            <person name="Guo W."/>
            <person name="Chen H."/>
            <person name="Chen S."/>
            <person name="Zhou L."/>
            <person name="Zhou L."/>
            <person name="Ni X."/>
            <person name="Tian J."/>
            <person name="Zhou Y."/>
            <person name="Sheng Y."/>
            <person name="Liu T."/>
            <person name="Pan Y."/>
            <person name="Xia L."/>
            <person name="Li J."/>
            <person name="Zhao F."/>
            <person name="Cao W."/>
        </authorList>
    </citation>
    <scope>NUCLEOTIDE SEQUENCE</scope>
    <source>
        <strain evidence="2">Rsan-2018</strain>
        <tissue evidence="2">Larvae</tissue>
    </source>
</reference>
<comment type="caution">
    <text evidence="2">The sequence shown here is derived from an EMBL/GenBank/DDBJ whole genome shotgun (WGS) entry which is preliminary data.</text>
</comment>
<dbReference type="VEuPathDB" id="VectorBase:RSAN_055573"/>
<sequence length="234" mass="25161">MADHYGCVAYFTDYAGRVEEITQDEAYRYAPPLRQVLRDRHNPIELVRLPNASEAAVVMEEFYAMARFPGVSGCIDCTHVPMKNDGGEDAEVFRNRKGYFSINVQIKTSSVPIIITACAALHNFGHLLREPVPPPPQSHVIPDSSSPVTISSAPPPPAAMPLVPDTAGGFRMRERIVAQRAPSSIERAVCLWLPLVEVRFVPAGTAALAVAAEAAPEVVVGAPATASDKLAPPP</sequence>
<feature type="region of interest" description="Disordered" evidence="1">
    <location>
        <begin position="135"/>
        <end position="158"/>
    </location>
</feature>
<keyword evidence="3" id="KW-1185">Reference proteome</keyword>
<proteinExistence type="predicted"/>
<feature type="compositionally biased region" description="Low complexity" evidence="1">
    <location>
        <begin position="140"/>
        <end position="152"/>
    </location>
</feature>
<evidence type="ECO:0008006" key="4">
    <source>
        <dbReference type="Google" id="ProtNLM"/>
    </source>
</evidence>
<reference evidence="2" key="1">
    <citation type="journal article" date="2020" name="Cell">
        <title>Large-Scale Comparative Analyses of Tick Genomes Elucidate Their Genetic Diversity and Vector Capacities.</title>
        <authorList>
            <consortium name="Tick Genome and Microbiome Consortium (TIGMIC)"/>
            <person name="Jia N."/>
            <person name="Wang J."/>
            <person name="Shi W."/>
            <person name="Du L."/>
            <person name="Sun Y."/>
            <person name="Zhan W."/>
            <person name="Jiang J.F."/>
            <person name="Wang Q."/>
            <person name="Zhang B."/>
            <person name="Ji P."/>
            <person name="Bell-Sakyi L."/>
            <person name="Cui X.M."/>
            <person name="Yuan T.T."/>
            <person name="Jiang B.G."/>
            <person name="Yang W.F."/>
            <person name="Lam T.T."/>
            <person name="Chang Q.C."/>
            <person name="Ding S.J."/>
            <person name="Wang X.J."/>
            <person name="Zhu J.G."/>
            <person name="Ruan X.D."/>
            <person name="Zhao L."/>
            <person name="Wei J.T."/>
            <person name="Ye R.Z."/>
            <person name="Que T.C."/>
            <person name="Du C.H."/>
            <person name="Zhou Y.H."/>
            <person name="Cheng J.X."/>
            <person name="Dai P.F."/>
            <person name="Guo W.B."/>
            <person name="Han X.H."/>
            <person name="Huang E.J."/>
            <person name="Li L.F."/>
            <person name="Wei W."/>
            <person name="Gao Y.C."/>
            <person name="Liu J.Z."/>
            <person name="Shao H.Z."/>
            <person name="Wang X."/>
            <person name="Wang C.C."/>
            <person name="Yang T.C."/>
            <person name="Huo Q.B."/>
            <person name="Li W."/>
            <person name="Chen H.Y."/>
            <person name="Chen S.E."/>
            <person name="Zhou L.G."/>
            <person name="Ni X.B."/>
            <person name="Tian J.H."/>
            <person name="Sheng Y."/>
            <person name="Liu T."/>
            <person name="Pan Y.S."/>
            <person name="Xia L.Y."/>
            <person name="Li J."/>
            <person name="Zhao F."/>
            <person name="Cao W.C."/>
        </authorList>
    </citation>
    <scope>NUCLEOTIDE SEQUENCE</scope>
    <source>
        <strain evidence="2">Rsan-2018</strain>
    </source>
</reference>